<evidence type="ECO:0000256" key="1">
    <source>
        <dbReference type="SAM" id="Phobius"/>
    </source>
</evidence>
<evidence type="ECO:0000313" key="3">
    <source>
        <dbReference type="Proteomes" id="UP000601223"/>
    </source>
</evidence>
<dbReference type="AlphaFoldDB" id="A0A8J3NJ05"/>
<dbReference type="Proteomes" id="UP000601223">
    <property type="component" value="Unassembled WGS sequence"/>
</dbReference>
<feature type="transmembrane region" description="Helical" evidence="1">
    <location>
        <begin position="173"/>
        <end position="192"/>
    </location>
</feature>
<sequence>MAALEPLGPPRPYEWRRALSVPGALWVCCAVVGSVLGQADALRFAALAGPLRRAATDPPVLAAWVIALLLAWAVAGTAALAGGGAVERLWLRQDWGRLGAALLRRRGRRWSAACAATETARGIALAPGATAADLAAFRNAAARRNRLALAEPTCPGPLADRMAALERRVDGQYALDLAAAWPLLWLLLPAAVRADVREARVRWEAAAGWAAWGVLFLLLVPVWWPAVLPGLLLCGWGRQLAAPAVDELARLTEAAVDVHGIELAHRLGVALDQQTLEPRGGKAVTAIARKGT</sequence>
<proteinExistence type="predicted"/>
<accession>A0A8J3NJ05</accession>
<keyword evidence="3" id="KW-1185">Reference proteome</keyword>
<gene>
    <name evidence="2" type="ORF">Cba03nite_27820</name>
</gene>
<protein>
    <recommendedName>
        <fullName evidence="4">Vegetative cell wall protein gp1</fullName>
    </recommendedName>
</protein>
<evidence type="ECO:0000313" key="2">
    <source>
        <dbReference type="EMBL" id="GIF81433.1"/>
    </source>
</evidence>
<dbReference type="EMBL" id="BONF01000014">
    <property type="protein sequence ID" value="GIF81433.1"/>
    <property type="molecule type" value="Genomic_DNA"/>
</dbReference>
<evidence type="ECO:0008006" key="4">
    <source>
        <dbReference type="Google" id="ProtNLM"/>
    </source>
</evidence>
<name>A0A8J3NJ05_9ACTN</name>
<reference evidence="2 3" key="1">
    <citation type="submission" date="2021-01" db="EMBL/GenBank/DDBJ databases">
        <title>Whole genome shotgun sequence of Catellatospora bangladeshensis NBRC 107357.</title>
        <authorList>
            <person name="Komaki H."/>
            <person name="Tamura T."/>
        </authorList>
    </citation>
    <scope>NUCLEOTIDE SEQUENCE [LARGE SCALE GENOMIC DNA]</scope>
    <source>
        <strain evidence="2 3">NBRC 107357</strain>
    </source>
</reference>
<keyword evidence="1" id="KW-1133">Transmembrane helix</keyword>
<dbReference type="RefSeq" id="WP_203745839.1">
    <property type="nucleotide sequence ID" value="NZ_BONF01000014.1"/>
</dbReference>
<comment type="caution">
    <text evidence="2">The sequence shown here is derived from an EMBL/GenBank/DDBJ whole genome shotgun (WGS) entry which is preliminary data.</text>
</comment>
<feature type="transmembrane region" description="Helical" evidence="1">
    <location>
        <begin position="61"/>
        <end position="82"/>
    </location>
</feature>
<keyword evidence="1" id="KW-0812">Transmembrane</keyword>
<organism evidence="2 3">
    <name type="scientific">Catellatospora bangladeshensis</name>
    <dbReference type="NCBI Taxonomy" id="310355"/>
    <lineage>
        <taxon>Bacteria</taxon>
        <taxon>Bacillati</taxon>
        <taxon>Actinomycetota</taxon>
        <taxon>Actinomycetes</taxon>
        <taxon>Micromonosporales</taxon>
        <taxon>Micromonosporaceae</taxon>
        <taxon>Catellatospora</taxon>
    </lineage>
</organism>
<feature type="transmembrane region" description="Helical" evidence="1">
    <location>
        <begin position="212"/>
        <end position="234"/>
    </location>
</feature>
<keyword evidence="1" id="KW-0472">Membrane</keyword>